<dbReference type="InterPro" id="IPR001920">
    <property type="entry name" value="Asp/Glu_race"/>
</dbReference>
<name>A0A6N9TE44_9ALTE</name>
<dbReference type="EC" id="5.1.1.-" evidence="3"/>
<reference evidence="3 4" key="1">
    <citation type="submission" date="2020-01" db="EMBL/GenBank/DDBJ databases">
        <title>Genomes of bacteria type strains.</title>
        <authorList>
            <person name="Chen J."/>
            <person name="Zhu S."/>
            <person name="Yang J."/>
        </authorList>
    </citation>
    <scope>NUCLEOTIDE SEQUENCE [LARGE SCALE GENOMIC DNA]</scope>
    <source>
        <strain evidence="3 4">LMG 24078</strain>
    </source>
</reference>
<dbReference type="AlphaFoldDB" id="A0A6N9TE44"/>
<evidence type="ECO:0000313" key="4">
    <source>
        <dbReference type="Proteomes" id="UP000471381"/>
    </source>
</evidence>
<keyword evidence="2 3" id="KW-0413">Isomerase</keyword>
<proteinExistence type="inferred from homology"/>
<dbReference type="InterPro" id="IPR015942">
    <property type="entry name" value="Asp/Glu/hydantoin_racemase"/>
</dbReference>
<sequence>MKKLGLIGGMSWESTVSYYQMINRAVNEKLGGFHSAKILLSSVDFAEIERLQRAQAWPEMATLLHAEAKALTAAGADAIVICTNTMHKVADEVASNLPIPLLHIADATGAVLVNDSVKKVGLLGTKFTMEQTFYTERLISNFDIDVVIPPQHEREIIHNVIYEQLCKGVICAESRKAYIDIIDGLASKGAEGVILGCTEIALLVQQSHTAIRLYDTTAIHAAAAVDFAVDV</sequence>
<dbReference type="PANTHER" id="PTHR21198">
    <property type="entry name" value="GLUTAMATE RACEMASE"/>
    <property type="match status" value="1"/>
</dbReference>
<dbReference type="InterPro" id="IPR018187">
    <property type="entry name" value="Asp/Glu_racemase_AS_1"/>
</dbReference>
<evidence type="ECO:0000256" key="1">
    <source>
        <dbReference type="ARBA" id="ARBA00007847"/>
    </source>
</evidence>
<dbReference type="RefSeq" id="WP_163106078.1">
    <property type="nucleotide sequence ID" value="NZ_JAAAWO010000004.1"/>
</dbReference>
<dbReference type="Pfam" id="PF01177">
    <property type="entry name" value="Asp_Glu_race"/>
    <property type="match status" value="1"/>
</dbReference>
<dbReference type="EMBL" id="JAAAWO010000004">
    <property type="protein sequence ID" value="NDW15430.1"/>
    <property type="molecule type" value="Genomic_DNA"/>
</dbReference>
<accession>A0A6N9TE44</accession>
<dbReference type="GO" id="GO:0047661">
    <property type="term" value="F:amino-acid racemase activity"/>
    <property type="evidence" value="ECO:0007669"/>
    <property type="project" value="InterPro"/>
</dbReference>
<dbReference type="PROSITE" id="PS00923">
    <property type="entry name" value="ASP_GLU_RACEMASE_1"/>
    <property type="match status" value="1"/>
</dbReference>
<comment type="caution">
    <text evidence="3">The sequence shown here is derived from an EMBL/GenBank/DDBJ whole genome shotgun (WGS) entry which is preliminary data.</text>
</comment>
<comment type="similarity">
    <text evidence="1">Belongs to the aspartate/glutamate racemases family.</text>
</comment>
<gene>
    <name evidence="3" type="ORF">GTQ48_07845</name>
</gene>
<protein>
    <submittedName>
        <fullName evidence="3">Amino acid racemase</fullName>
        <ecNumber evidence="3">5.1.1.-</ecNumber>
    </submittedName>
</protein>
<dbReference type="NCBIfam" id="TIGR00035">
    <property type="entry name" value="asp_race"/>
    <property type="match status" value="1"/>
</dbReference>
<evidence type="ECO:0000313" key="3">
    <source>
        <dbReference type="EMBL" id="NDW15430.1"/>
    </source>
</evidence>
<dbReference type="Proteomes" id="UP000471381">
    <property type="component" value="Unassembled WGS sequence"/>
</dbReference>
<dbReference type="PANTHER" id="PTHR21198:SF7">
    <property type="entry name" value="ASPARTATE-GLUTAMATE RACEMASE FAMILY"/>
    <property type="match status" value="1"/>
</dbReference>
<dbReference type="InterPro" id="IPR004380">
    <property type="entry name" value="Asp_race"/>
</dbReference>
<organism evidence="3 4">
    <name type="scientific">Alteromonas genovensis</name>
    <dbReference type="NCBI Taxonomy" id="471225"/>
    <lineage>
        <taxon>Bacteria</taxon>
        <taxon>Pseudomonadati</taxon>
        <taxon>Pseudomonadota</taxon>
        <taxon>Gammaproteobacteria</taxon>
        <taxon>Alteromonadales</taxon>
        <taxon>Alteromonadaceae</taxon>
        <taxon>Alteromonas/Salinimonas group</taxon>
        <taxon>Alteromonas</taxon>
    </lineage>
</organism>
<dbReference type="SUPFAM" id="SSF53681">
    <property type="entry name" value="Aspartate/glutamate racemase"/>
    <property type="match status" value="2"/>
</dbReference>
<keyword evidence="4" id="KW-1185">Reference proteome</keyword>
<dbReference type="Gene3D" id="3.40.50.1860">
    <property type="match status" value="2"/>
</dbReference>
<evidence type="ECO:0000256" key="2">
    <source>
        <dbReference type="ARBA" id="ARBA00023235"/>
    </source>
</evidence>